<evidence type="ECO:0000256" key="1">
    <source>
        <dbReference type="SAM" id="MobiDB-lite"/>
    </source>
</evidence>
<name>Q9ZRC7_ALNGL</name>
<feature type="region of interest" description="Disordered" evidence="1">
    <location>
        <begin position="48"/>
        <end position="99"/>
    </location>
</feature>
<reference evidence="3" key="2">
    <citation type="book" date="1996" name="THE BIOLOGY OF PLANT-MICROBE INTERACTIONS: PROCEEDINGS OF THE 8TH INTERNATIONAL SYMPOSIUM ON MOLECULAR PLANT-MICROBE INTERACTIONS" publisher="Unknown Publisher">
        <title>In vitro expression of actinorhizal nodulin AgNOD-GHRP and demonstration of its toxicity ot Escherichia coli.</title>
        <editorList>
            <person name="Stacey G."/>
            <person name="Mullin B.C."/>
            <person name="Gresshoff P.M."/>
        </editorList>
        <authorList>
            <person name="Dobritsa S.V."/>
            <person name="Mullin B.C."/>
        </authorList>
    </citation>
    <scope>NUCLEOTIDE SEQUENCE</scope>
    <source>
        <tissue evidence="3">Root nodules</tissue>
    </source>
</reference>
<reference evidence="3" key="1">
    <citation type="thesis" date="1993" institute="The University of Tennessee" country="Knoxville, TN, USA">
        <title>Isolation of a nodule-specific cDNA encoding a putative glycine-rich protein from Alnus glutinosa.</title>
        <authorList>
            <person name="Twigg P.G."/>
        </authorList>
    </citation>
    <scope>NUCLEOTIDE SEQUENCE</scope>
    <source>
        <tissue evidence="3">Root nodules</tissue>
    </source>
</reference>
<organism evidence="3">
    <name type="scientific">Alnus glutinosa</name>
    <name type="common">European alder</name>
    <name type="synonym">Betula alnus var. glutinosa</name>
    <dbReference type="NCBI Taxonomy" id="3517"/>
    <lineage>
        <taxon>Eukaryota</taxon>
        <taxon>Viridiplantae</taxon>
        <taxon>Streptophyta</taxon>
        <taxon>Embryophyta</taxon>
        <taxon>Tracheophyta</taxon>
        <taxon>Spermatophyta</taxon>
        <taxon>Magnoliopsida</taxon>
        <taxon>eudicotyledons</taxon>
        <taxon>Gunneridae</taxon>
        <taxon>Pentapetalae</taxon>
        <taxon>rosids</taxon>
        <taxon>fabids</taxon>
        <taxon>Fagales</taxon>
        <taxon>Betulaceae</taxon>
        <taxon>Alnus</taxon>
    </lineage>
</organism>
<dbReference type="EMBL" id="U69156">
    <property type="protein sequence ID" value="AAD00171.1"/>
    <property type="molecule type" value="mRNA"/>
</dbReference>
<dbReference type="InterPro" id="IPR010800">
    <property type="entry name" value="GRP"/>
</dbReference>
<accession>Q9ZRC7</accession>
<evidence type="ECO:0000313" key="3">
    <source>
        <dbReference type="EMBL" id="AAD00171.1"/>
    </source>
</evidence>
<dbReference type="PANTHER" id="PTHR37389:SF16">
    <property type="entry name" value="GLYCINE-RICH CELL WALL STRUCTURAL PROTEIN"/>
    <property type="match status" value="1"/>
</dbReference>
<feature type="compositionally biased region" description="Basic residues" evidence="1">
    <location>
        <begin position="72"/>
        <end position="81"/>
    </location>
</feature>
<feature type="compositionally biased region" description="Acidic residues" evidence="1">
    <location>
        <begin position="88"/>
        <end position="99"/>
    </location>
</feature>
<sequence>MGYSKTFLLLGLAFAVVLLISSDVSASELAVAAQTKENMQTDGVEEDKYHGHRHVHGHGHGHVHGNGNEHGHGHHHGRGHPGHGAAADETETETETNQN</sequence>
<dbReference type="PANTHER" id="PTHR37389">
    <property type="entry name" value="NODULIN-24"/>
    <property type="match status" value="1"/>
</dbReference>
<gene>
    <name evidence="3" type="primary">agNt84</name>
</gene>
<proteinExistence type="evidence at transcript level"/>
<dbReference type="AlphaFoldDB" id="Q9ZRC7"/>
<keyword evidence="2" id="KW-0732">Signal</keyword>
<protein>
    <submittedName>
        <fullName evidence="3">Actinorizal nodulin AgNOD-GHRP</fullName>
    </submittedName>
</protein>
<feature type="compositionally biased region" description="Basic residues" evidence="1">
    <location>
        <begin position="50"/>
        <end position="63"/>
    </location>
</feature>
<dbReference type="Pfam" id="PF07172">
    <property type="entry name" value="GRP"/>
    <property type="match status" value="1"/>
</dbReference>
<evidence type="ECO:0000256" key="2">
    <source>
        <dbReference type="SAM" id="SignalP"/>
    </source>
</evidence>
<feature type="signal peptide" evidence="2">
    <location>
        <begin position="1"/>
        <end position="26"/>
    </location>
</feature>
<reference evidence="3" key="3">
    <citation type="submission" date="1996-09" db="EMBL/GenBank/DDBJ databases">
        <title>A nodule-specific gene family from Alnus glutinosa encodes glycine and histidine-rich proteins expressed in the early stages of actinorhizal nodule development.</title>
        <authorList>
            <person name="Pawlowski K."/>
            <person name="Twigg P.G."/>
            <person name="Dobritsa S.V."/>
            <person name="Guan C."/>
            <person name="Mullin B.C."/>
        </authorList>
    </citation>
    <scope>NUCLEOTIDE SEQUENCE</scope>
    <source>
        <tissue evidence="3">Root nodules</tissue>
    </source>
</reference>
<feature type="chain" id="PRO_5004338066" evidence="2">
    <location>
        <begin position="27"/>
        <end position="99"/>
    </location>
</feature>